<evidence type="ECO:0000256" key="1">
    <source>
        <dbReference type="SAM" id="MobiDB-lite"/>
    </source>
</evidence>
<dbReference type="AlphaFoldDB" id="A0A8J2VT46"/>
<evidence type="ECO:0000313" key="2">
    <source>
        <dbReference type="EMBL" id="CAG9567560.1"/>
    </source>
</evidence>
<feature type="region of interest" description="Disordered" evidence="1">
    <location>
        <begin position="114"/>
        <end position="136"/>
    </location>
</feature>
<name>A0A8J2VT46_9NEOP</name>
<gene>
    <name evidence="2" type="ORF">DCHRY22_LOCUS7803</name>
</gene>
<feature type="compositionally biased region" description="Basic and acidic residues" evidence="1">
    <location>
        <begin position="119"/>
        <end position="128"/>
    </location>
</feature>
<dbReference type="Proteomes" id="UP000789524">
    <property type="component" value="Unassembled WGS sequence"/>
</dbReference>
<accession>A0A8J2VT46</accession>
<sequence length="136" mass="14391">MPYRSCEVSGDSPVMDFKDGKSIGSNSSGETNSTLRCRLLIGCGWRRRDGGGTSAWLPSPLLHPPPTDDSKLILFGGVIKLGPVRGRGGCQAALQLGSRGGGCVYRPGYPPPGMVQFSDESRAARPCRDATPSLVR</sequence>
<organism evidence="2 3">
    <name type="scientific">Danaus chrysippus</name>
    <name type="common">African queen</name>
    <dbReference type="NCBI Taxonomy" id="151541"/>
    <lineage>
        <taxon>Eukaryota</taxon>
        <taxon>Metazoa</taxon>
        <taxon>Ecdysozoa</taxon>
        <taxon>Arthropoda</taxon>
        <taxon>Hexapoda</taxon>
        <taxon>Insecta</taxon>
        <taxon>Pterygota</taxon>
        <taxon>Neoptera</taxon>
        <taxon>Endopterygota</taxon>
        <taxon>Lepidoptera</taxon>
        <taxon>Glossata</taxon>
        <taxon>Ditrysia</taxon>
        <taxon>Papilionoidea</taxon>
        <taxon>Nymphalidae</taxon>
        <taxon>Danainae</taxon>
        <taxon>Danaini</taxon>
        <taxon>Danaina</taxon>
        <taxon>Danaus</taxon>
        <taxon>Anosia</taxon>
    </lineage>
</organism>
<proteinExistence type="predicted"/>
<dbReference type="EMBL" id="CAKASE010000058">
    <property type="protein sequence ID" value="CAG9567560.1"/>
    <property type="molecule type" value="Genomic_DNA"/>
</dbReference>
<comment type="caution">
    <text evidence="2">The sequence shown here is derived from an EMBL/GenBank/DDBJ whole genome shotgun (WGS) entry which is preliminary data.</text>
</comment>
<reference evidence="2" key="1">
    <citation type="submission" date="2021-09" db="EMBL/GenBank/DDBJ databases">
        <authorList>
            <person name="Martin H S."/>
        </authorList>
    </citation>
    <scope>NUCLEOTIDE SEQUENCE</scope>
</reference>
<protein>
    <submittedName>
        <fullName evidence="2">(African queen) hypothetical protein</fullName>
    </submittedName>
</protein>
<keyword evidence="3" id="KW-1185">Reference proteome</keyword>
<dbReference type="OrthoDB" id="7423216at2759"/>
<evidence type="ECO:0000313" key="3">
    <source>
        <dbReference type="Proteomes" id="UP000789524"/>
    </source>
</evidence>